<dbReference type="OrthoDB" id="769853at2"/>
<feature type="transmembrane region" description="Helical" evidence="1">
    <location>
        <begin position="36"/>
        <end position="57"/>
    </location>
</feature>
<name>R9GSY3_9SPHI</name>
<keyword evidence="1" id="KW-0472">Membrane</keyword>
<dbReference type="RefSeq" id="WP_016195244.1">
    <property type="nucleotide sequence ID" value="NZ_AQPN01000077.1"/>
</dbReference>
<proteinExistence type="predicted"/>
<keyword evidence="3" id="KW-1185">Reference proteome</keyword>
<organism evidence="2 3">
    <name type="scientific">Arcticibacter svalbardensis MN12-7</name>
    <dbReference type="NCBI Taxonomy" id="1150600"/>
    <lineage>
        <taxon>Bacteria</taxon>
        <taxon>Pseudomonadati</taxon>
        <taxon>Bacteroidota</taxon>
        <taxon>Sphingobacteriia</taxon>
        <taxon>Sphingobacteriales</taxon>
        <taxon>Sphingobacteriaceae</taxon>
        <taxon>Arcticibacter</taxon>
    </lineage>
</organism>
<gene>
    <name evidence="2" type="ORF">ADIARSV_2009</name>
</gene>
<evidence type="ECO:0000313" key="3">
    <source>
        <dbReference type="Proteomes" id="UP000014174"/>
    </source>
</evidence>
<sequence length="84" mass="9525">MAIRLTPLNITSSALLVTIGYTFLDAEQTTGYSLSIWLLFSLFFLSTCSDILFRGTIKDLKRIWLIELLFVVLIAALTLLLKRI</sequence>
<accession>R9GSY3</accession>
<dbReference type="Proteomes" id="UP000014174">
    <property type="component" value="Unassembled WGS sequence"/>
</dbReference>
<feature type="transmembrane region" description="Helical" evidence="1">
    <location>
        <begin position="63"/>
        <end position="81"/>
    </location>
</feature>
<comment type="caution">
    <text evidence="2">The sequence shown here is derived from an EMBL/GenBank/DDBJ whole genome shotgun (WGS) entry which is preliminary data.</text>
</comment>
<keyword evidence="1" id="KW-1133">Transmembrane helix</keyword>
<reference evidence="2 3" key="1">
    <citation type="journal article" date="2013" name="Genome Announc.">
        <title>Draft Genome Sequence of Arcticibacter svalbardensis Strain MN12-7T, a Member of the Family Sphingobacteriaceae Isolated from an Arctic Soil Sample.</title>
        <authorList>
            <person name="Shivaji S."/>
            <person name="Ara S."/>
            <person name="Prasad S."/>
            <person name="Manasa B.P."/>
            <person name="Begum Z."/>
            <person name="Singh A."/>
            <person name="Kumar Pinnaka A."/>
        </authorList>
    </citation>
    <scope>NUCLEOTIDE SEQUENCE [LARGE SCALE GENOMIC DNA]</scope>
    <source>
        <strain evidence="2 3">MN12-7</strain>
    </source>
</reference>
<dbReference type="AlphaFoldDB" id="R9GSY3"/>
<dbReference type="EMBL" id="AQPN01000077">
    <property type="protein sequence ID" value="EOR94793.1"/>
    <property type="molecule type" value="Genomic_DNA"/>
</dbReference>
<dbReference type="STRING" id="1150600.ADIARSV_2009"/>
<evidence type="ECO:0000256" key="1">
    <source>
        <dbReference type="SAM" id="Phobius"/>
    </source>
</evidence>
<protein>
    <submittedName>
        <fullName evidence="2">Uncharacterized protein</fullName>
    </submittedName>
</protein>
<keyword evidence="1" id="KW-0812">Transmembrane</keyword>
<feature type="transmembrane region" description="Helical" evidence="1">
    <location>
        <begin position="6"/>
        <end position="24"/>
    </location>
</feature>
<evidence type="ECO:0000313" key="2">
    <source>
        <dbReference type="EMBL" id="EOR94793.1"/>
    </source>
</evidence>